<accession>A0A6F9DFH5</accession>
<evidence type="ECO:0000313" key="2">
    <source>
        <dbReference type="EMBL" id="CAB3254162.1"/>
    </source>
</evidence>
<dbReference type="InterPro" id="IPR002347">
    <property type="entry name" value="SDR_fam"/>
</dbReference>
<dbReference type="Pfam" id="PF00106">
    <property type="entry name" value="adh_short"/>
    <property type="match status" value="1"/>
</dbReference>
<dbReference type="PRINTS" id="PR00081">
    <property type="entry name" value="GDHRDH"/>
</dbReference>
<evidence type="ECO:0000256" key="1">
    <source>
        <dbReference type="ARBA" id="ARBA00023002"/>
    </source>
</evidence>
<organism evidence="2">
    <name type="scientific">Phallusia mammillata</name>
    <dbReference type="NCBI Taxonomy" id="59560"/>
    <lineage>
        <taxon>Eukaryota</taxon>
        <taxon>Metazoa</taxon>
        <taxon>Chordata</taxon>
        <taxon>Tunicata</taxon>
        <taxon>Ascidiacea</taxon>
        <taxon>Phlebobranchia</taxon>
        <taxon>Ascidiidae</taxon>
        <taxon>Phallusia</taxon>
    </lineage>
</organism>
<dbReference type="AlphaFoldDB" id="A0A6F9DFH5"/>
<dbReference type="PANTHER" id="PTHR44279:SF2">
    <property type="entry name" value="HYDROXYSTEROID (11-BETA) DEHYDROGENASE 1-LIKE B-RELATED"/>
    <property type="match status" value="1"/>
</dbReference>
<protein>
    <submittedName>
        <fullName evidence="2">Hydroxysteroid 11-beta-dehydrogenase 1-like protein</fullName>
    </submittedName>
</protein>
<dbReference type="PROSITE" id="PS00061">
    <property type="entry name" value="ADH_SHORT"/>
    <property type="match status" value="1"/>
</dbReference>
<proteinExistence type="evidence at transcript level"/>
<name>A0A6F9DFH5_9ASCI</name>
<dbReference type="InterPro" id="IPR051253">
    <property type="entry name" value="11-beta-HSD"/>
</dbReference>
<sequence length="293" mass="32199">MAGLKMKAAVVAAIAVMVYFGYFRRKPQYNPAEVAGLRVVVTGSSTGIGEQVAYKFASMGAKVLVTARTESKLQNVVKKCKELGSPESYYVAVSMGSYKNASKVIDMAMEKFGGIDVLILNHVDSGSILGGYQHNVAKIERALMTNTWTHAHMATVALENLIKNKGRIVAVSSAAGMVGVPLQVEYSTSKFALNGFFTSLRQELRFNKTTEVSISLCNLGFIDTDMATNLQKYIHSDLYSKIECAAEIVRGAMMRDRDIFFPDNIVQLSIIKDIIPDYVEKLIREEYHAPGSL</sequence>
<dbReference type="InterPro" id="IPR020904">
    <property type="entry name" value="Sc_DH/Rdtase_CS"/>
</dbReference>
<dbReference type="EMBL" id="LR785841">
    <property type="protein sequence ID" value="CAB3254162.1"/>
    <property type="molecule type" value="mRNA"/>
</dbReference>
<dbReference type="SUPFAM" id="SSF51735">
    <property type="entry name" value="NAD(P)-binding Rossmann-fold domains"/>
    <property type="match status" value="1"/>
</dbReference>
<keyword evidence="1" id="KW-0560">Oxidoreductase</keyword>
<dbReference type="InterPro" id="IPR036291">
    <property type="entry name" value="NAD(P)-bd_dom_sf"/>
</dbReference>
<dbReference type="PANTHER" id="PTHR44279">
    <property type="entry name" value="HYDROXYSTEROID (11-BETA) DEHYDROGENASE 1-LIKE B-RELATED"/>
    <property type="match status" value="1"/>
</dbReference>
<reference evidence="2" key="1">
    <citation type="submission" date="2020-04" db="EMBL/GenBank/DDBJ databases">
        <authorList>
            <person name="Neveu A P."/>
        </authorList>
    </citation>
    <scope>NUCLEOTIDE SEQUENCE</scope>
    <source>
        <tissue evidence="2">Whole embryo</tissue>
    </source>
</reference>
<gene>
    <name evidence="2" type="primary">Hsd11b1l-002</name>
</gene>
<dbReference type="Gene3D" id="3.40.50.720">
    <property type="entry name" value="NAD(P)-binding Rossmann-like Domain"/>
    <property type="match status" value="1"/>
</dbReference>
<dbReference type="GO" id="GO:0016491">
    <property type="term" value="F:oxidoreductase activity"/>
    <property type="evidence" value="ECO:0007669"/>
    <property type="project" value="UniProtKB-KW"/>
</dbReference>